<comment type="caution">
    <text evidence="1">The sequence shown here is derived from an EMBL/GenBank/DDBJ whole genome shotgun (WGS) entry which is preliminary data.</text>
</comment>
<dbReference type="Proteomes" id="UP000555763">
    <property type="component" value="Unassembled WGS sequence"/>
</dbReference>
<organism evidence="1 2">
    <name type="scientific">Escherichia coli</name>
    <dbReference type="NCBI Taxonomy" id="562"/>
    <lineage>
        <taxon>Bacteria</taxon>
        <taxon>Pseudomonadati</taxon>
        <taxon>Pseudomonadota</taxon>
        <taxon>Gammaproteobacteria</taxon>
        <taxon>Enterobacterales</taxon>
        <taxon>Enterobacteriaceae</taxon>
        <taxon>Escherichia</taxon>
    </lineage>
</organism>
<dbReference type="EMBL" id="AATLZG010000038">
    <property type="protein sequence ID" value="EFM8156744.1"/>
    <property type="molecule type" value="Genomic_DNA"/>
</dbReference>
<dbReference type="AlphaFoldDB" id="A0A828NYT9"/>
<proteinExistence type="predicted"/>
<evidence type="ECO:0000313" key="2">
    <source>
        <dbReference type="Proteomes" id="UP000555763"/>
    </source>
</evidence>
<evidence type="ECO:0000313" key="1">
    <source>
        <dbReference type="EMBL" id="EFM8156744.1"/>
    </source>
</evidence>
<reference evidence="1 2" key="1">
    <citation type="submission" date="2020-02" db="EMBL/GenBank/DDBJ databases">
        <authorList>
            <consortium name="PulseNet: The National Subtyping Network for Foodborne Disease Surveillance"/>
            <person name="Tarr C.L."/>
            <person name="Trees E."/>
            <person name="Katz L.S."/>
            <person name="Carleton-Romer H.A."/>
            <person name="Stroika S."/>
            <person name="Kucerova Z."/>
            <person name="Roache K.F."/>
            <person name="Sabol A.L."/>
            <person name="Besser J."/>
            <person name="Gerner-Smidt P."/>
        </authorList>
    </citation>
    <scope>NUCLEOTIDE SEQUENCE [LARGE SCALE GENOMIC DNA]</scope>
    <source>
        <strain evidence="1 2">PNUSAE002719</strain>
    </source>
</reference>
<protein>
    <submittedName>
        <fullName evidence="1">Uncharacterized protein</fullName>
    </submittedName>
</protein>
<gene>
    <name evidence="1" type="ORF">A5U30_004463</name>
</gene>
<dbReference type="RefSeq" id="WP_332382575.1">
    <property type="nucleotide sequence ID" value="NZ_JAVDDE010000121.1"/>
</dbReference>
<accession>A0A828NYT9</accession>
<name>A0A828NYT9_ECOLX</name>
<sequence length="242" mass="26087">MAWTRKAISINAGVITPLTSSVISATPWTYGLGRYEESGVYLSPPNAITWLAGKMAQSHASGDVTIIMIAENTHDLFMQSMEALTAVLPLPVFTQAQRMAQAAASLSTDKMQIPFTTDNLPDPVKLSVTTMRNAVTAAMTAQARQLAAQRPDAAGLRRQINSFISRRASTLAGLEDGIRTLTEQKAQAWVFQYRGYHRAAAAAMVKDIPAPTAVHTVAALLAADSLTELGKMIHEPDRIARP</sequence>